<keyword evidence="1" id="KW-1133">Transmembrane helix</keyword>
<evidence type="ECO:0000313" key="2">
    <source>
        <dbReference type="EMBL" id="AAM48628.1"/>
    </source>
</evidence>
<protein>
    <recommendedName>
        <fullName evidence="3">NfeD-like C-terminal domain-containing protein</fullName>
    </recommendedName>
</protein>
<evidence type="ECO:0000256" key="1">
    <source>
        <dbReference type="SAM" id="Phobius"/>
    </source>
</evidence>
<organism evidence="2">
    <name type="scientific">uncultured marine proteobacterium</name>
    <dbReference type="NCBI Taxonomy" id="482892"/>
    <lineage>
        <taxon>Bacteria</taxon>
        <taxon>Pseudomonadati</taxon>
        <taxon>Pseudomonadota</taxon>
        <taxon>environmental samples</taxon>
    </lineage>
</organism>
<keyword evidence="1" id="KW-0472">Membrane</keyword>
<gene>
    <name evidence="2" type="ORF">MBMO_EBAC000-29C02.34</name>
</gene>
<evidence type="ECO:0008006" key="3">
    <source>
        <dbReference type="Google" id="ProtNLM"/>
    </source>
</evidence>
<dbReference type="AlphaFoldDB" id="Q8KZ46"/>
<proteinExistence type="predicted"/>
<dbReference type="EMBL" id="AE008920">
    <property type="protein sequence ID" value="AAM48628.1"/>
    <property type="molecule type" value="Genomic_DNA"/>
</dbReference>
<feature type="transmembrane region" description="Helical" evidence="1">
    <location>
        <begin position="12"/>
        <end position="30"/>
    </location>
</feature>
<keyword evidence="1" id="KW-0812">Transmembrane</keyword>
<reference evidence="2" key="1">
    <citation type="journal article" date="2002" name="Nature">
        <title>Unsuspected diversity among marine aerobic anoxygenic phototrophs.</title>
        <authorList>
            <person name="Beja O."/>
            <person name="Suzuki M.T."/>
            <person name="Heidelberg J.F."/>
            <person name="Nelson W.C."/>
            <person name="Preston C.M."/>
            <person name="Hamada T."/>
            <person name="Eisen J.A."/>
            <person name="Fraser C.M."/>
            <person name="DeLong E.F."/>
        </authorList>
    </citation>
    <scope>NUCLEOTIDE SEQUENCE</scope>
</reference>
<feature type="transmembrane region" description="Helical" evidence="1">
    <location>
        <begin position="37"/>
        <end position="56"/>
    </location>
</feature>
<feature type="transmembrane region" description="Helical" evidence="1">
    <location>
        <begin position="62"/>
        <end position="80"/>
    </location>
</feature>
<name>Q8KZ46_9PROT</name>
<sequence>MMGLLEYFSTNQASFWFALGALALVIELAVLGMSTIILFLIGLGALVTGLLVYLGIVPSGWLAGFAVMGITSFVLGVALWKPLKKYQTAEPPRSGQSSDFIGHEFELSSLLDRETHSTHQFSGVTWRVDLAREEGDKSLASGDRVRVVALHPGILVVAQA</sequence>
<accession>Q8KZ46</accession>